<evidence type="ECO:0000259" key="18">
    <source>
        <dbReference type="PROSITE" id="PS50112"/>
    </source>
</evidence>
<proteinExistence type="predicted"/>
<dbReference type="PROSITE" id="PS50109">
    <property type="entry name" value="HIS_KIN"/>
    <property type="match status" value="1"/>
</dbReference>
<sequence>YHIVHIVGSLIGHLDPPLVVIILREVTDLVRAQEELEAYRDHLEEIVDQRTEELSRANEVLQQEVEVRQRIQLECHELSCRFEKVVAEMPVMLDAFDEKGVIVSWNRECERVTGYGAEELVGNPRSLEMLYPDPAYRREILKTLESLPGNLGKWEFELTCKDGSKKTIVWSNVSSRAPIPGWYTWAIGVDVTERKRMEEALRRSEERMRAQYMGIPVPTYTWQERGGDFVLIEYNDAADSITNGLIRELIGVRASAFFRDEPGIIEEMRRCHDERATIQREMEFRFKKAGKTLWFDVKYAHIPPDIVIVHTADITERKKAEEELERYRKSLERLVDERTRKLQEVNERLLREIAERERTEETLEKRNRELAVLNEAYRVIATSTNTEEILERILVPIMEFCGAGMGALFLLDYESNDMALISSVGIDDEIARQVKRVSMDVGSIKQFMSRNDVFVAEEDMSHPDSGKYEHIKESLGIKKTMAFFISSHGRLAYMVMMGRREDDLVPPGIRSFVEIVGHQISLAVERLELLEALDRSKNELKNLAANLIGSIEEERRQIALSLHDETSQTLAAAKNDLELLKGHISGGGEESERLFQDVRDNLLKITESTRRISYSLHPAMLEDLGLIPAINWYAEKFARSKKLRVEIESVGFDREPPQHIALTLYRVAQEALSNVVRHADAERAVITITKGYPNIIMIIEDDGKGFAAKGGRIRGAGLGIIGMRERVEGMGGRFIIRSEPGKGTRIRVTIPLEVENNG</sequence>
<name>A0A7V2AU89_UNCEI</name>
<keyword evidence="8" id="KW-0808">Transferase</keyword>
<evidence type="ECO:0000256" key="9">
    <source>
        <dbReference type="ARBA" id="ARBA00022723"/>
    </source>
</evidence>
<reference evidence="19" key="1">
    <citation type="journal article" date="2020" name="mSystems">
        <title>Genome- and Community-Level Interaction Insights into Carbon Utilization and Element Cycling Functions of Hydrothermarchaeota in Hydrothermal Sediment.</title>
        <authorList>
            <person name="Zhou Z."/>
            <person name="Liu Y."/>
            <person name="Xu W."/>
            <person name="Pan J."/>
            <person name="Luo Z.H."/>
            <person name="Li M."/>
        </authorList>
    </citation>
    <scope>NUCLEOTIDE SEQUENCE [LARGE SCALE GENOMIC DNA]</scope>
    <source>
        <strain evidence="19">SpSt-1233</strain>
    </source>
</reference>
<dbReference type="SUPFAM" id="SSF55781">
    <property type="entry name" value="GAF domain-like"/>
    <property type="match status" value="1"/>
</dbReference>
<organism evidence="19">
    <name type="scientific">Eiseniibacteriota bacterium</name>
    <dbReference type="NCBI Taxonomy" id="2212470"/>
    <lineage>
        <taxon>Bacteria</taxon>
        <taxon>Candidatus Eiseniibacteriota</taxon>
    </lineage>
</organism>
<dbReference type="AlphaFoldDB" id="A0A7V2AU89"/>
<keyword evidence="9" id="KW-0479">Metal-binding</keyword>
<evidence type="ECO:0000259" key="17">
    <source>
        <dbReference type="PROSITE" id="PS50109"/>
    </source>
</evidence>
<dbReference type="InterPro" id="IPR011712">
    <property type="entry name" value="Sig_transdc_His_kin_sub3_dim/P"/>
</dbReference>
<dbReference type="Proteomes" id="UP000886069">
    <property type="component" value="Unassembled WGS sequence"/>
</dbReference>
<evidence type="ECO:0000256" key="7">
    <source>
        <dbReference type="ARBA" id="ARBA00022490"/>
    </source>
</evidence>
<feature type="non-terminal residue" evidence="19">
    <location>
        <position position="1"/>
    </location>
</feature>
<evidence type="ECO:0000256" key="12">
    <source>
        <dbReference type="ARBA" id="ARBA00023012"/>
    </source>
</evidence>
<dbReference type="InterPro" id="IPR005467">
    <property type="entry name" value="His_kinase_dom"/>
</dbReference>
<dbReference type="InterPro" id="IPR035965">
    <property type="entry name" value="PAS-like_dom_sf"/>
</dbReference>
<dbReference type="InterPro" id="IPR000014">
    <property type="entry name" value="PAS"/>
</dbReference>
<keyword evidence="12" id="KW-0902">Two-component regulatory system</keyword>
<dbReference type="EMBL" id="DSEC01000202">
    <property type="protein sequence ID" value="HER43376.1"/>
    <property type="molecule type" value="Genomic_DNA"/>
</dbReference>
<dbReference type="GO" id="GO:0046872">
    <property type="term" value="F:metal ion binding"/>
    <property type="evidence" value="ECO:0007669"/>
    <property type="project" value="UniProtKB-KW"/>
</dbReference>
<evidence type="ECO:0000256" key="1">
    <source>
        <dbReference type="ARBA" id="ARBA00000085"/>
    </source>
</evidence>
<comment type="subcellular location">
    <subcellularLocation>
        <location evidence="3">Cytoplasm</location>
    </subcellularLocation>
</comment>
<dbReference type="Pfam" id="PF13426">
    <property type="entry name" value="PAS_9"/>
    <property type="match status" value="1"/>
</dbReference>
<keyword evidence="11" id="KW-0408">Iron</keyword>
<dbReference type="GO" id="GO:0006355">
    <property type="term" value="P:regulation of DNA-templated transcription"/>
    <property type="evidence" value="ECO:0007669"/>
    <property type="project" value="InterPro"/>
</dbReference>
<dbReference type="CDD" id="cd00130">
    <property type="entry name" value="PAS"/>
    <property type="match status" value="1"/>
</dbReference>
<dbReference type="Pfam" id="PF02518">
    <property type="entry name" value="HATPase_c"/>
    <property type="match status" value="1"/>
</dbReference>
<feature type="domain" description="PAS" evidence="18">
    <location>
        <begin position="95"/>
        <end position="133"/>
    </location>
</feature>
<evidence type="ECO:0000256" key="13">
    <source>
        <dbReference type="ARBA" id="ARBA00023014"/>
    </source>
</evidence>
<dbReference type="InterPro" id="IPR036890">
    <property type="entry name" value="HATPase_C_sf"/>
</dbReference>
<feature type="coiled-coil region" evidence="16">
    <location>
        <begin position="317"/>
        <end position="376"/>
    </location>
</feature>
<evidence type="ECO:0000256" key="8">
    <source>
        <dbReference type="ARBA" id="ARBA00022679"/>
    </source>
</evidence>
<comment type="catalytic activity">
    <reaction evidence="1">
        <text>ATP + protein L-histidine = ADP + protein N-phospho-L-histidine.</text>
        <dbReference type="EC" id="2.7.13.3"/>
    </reaction>
</comment>
<dbReference type="SUPFAM" id="SSF55785">
    <property type="entry name" value="PYP-like sensor domain (PAS domain)"/>
    <property type="match status" value="2"/>
</dbReference>
<evidence type="ECO:0000256" key="6">
    <source>
        <dbReference type="ARBA" id="ARBA00022485"/>
    </source>
</evidence>
<dbReference type="SMART" id="SM00091">
    <property type="entry name" value="PAS"/>
    <property type="match status" value="2"/>
</dbReference>
<dbReference type="CDD" id="cd16917">
    <property type="entry name" value="HATPase_UhpB-NarQ-NarX-like"/>
    <property type="match status" value="1"/>
</dbReference>
<dbReference type="InterPro" id="IPR003594">
    <property type="entry name" value="HATPase_dom"/>
</dbReference>
<dbReference type="SUPFAM" id="SSF55874">
    <property type="entry name" value="ATPase domain of HSP90 chaperone/DNA topoisomerase II/histidine kinase"/>
    <property type="match status" value="1"/>
</dbReference>
<dbReference type="PANTHER" id="PTHR24421:SF58">
    <property type="entry name" value="SIGNAL TRANSDUCTION HISTIDINE-PROTEIN KINASE_PHOSPHATASE UHPB"/>
    <property type="match status" value="1"/>
</dbReference>
<evidence type="ECO:0000256" key="14">
    <source>
        <dbReference type="ARBA" id="ARBA00024827"/>
    </source>
</evidence>
<dbReference type="Pfam" id="PF00989">
    <property type="entry name" value="PAS"/>
    <property type="match status" value="1"/>
</dbReference>
<dbReference type="SMART" id="SM00387">
    <property type="entry name" value="HATPase_c"/>
    <property type="match status" value="1"/>
</dbReference>
<dbReference type="GO" id="GO:0046983">
    <property type="term" value="F:protein dimerization activity"/>
    <property type="evidence" value="ECO:0007669"/>
    <property type="project" value="InterPro"/>
</dbReference>
<dbReference type="InterPro" id="IPR013767">
    <property type="entry name" value="PAS_fold"/>
</dbReference>
<feature type="coiled-coil region" evidence="16">
    <location>
        <begin position="526"/>
        <end position="557"/>
    </location>
</feature>
<evidence type="ECO:0000256" key="4">
    <source>
        <dbReference type="ARBA" id="ARBA00012438"/>
    </source>
</evidence>
<evidence type="ECO:0000256" key="11">
    <source>
        <dbReference type="ARBA" id="ARBA00023004"/>
    </source>
</evidence>
<comment type="caution">
    <text evidence="19">The sequence shown here is derived from an EMBL/GenBank/DDBJ whole genome shotgun (WGS) entry which is preliminary data.</text>
</comment>
<dbReference type="InterPro" id="IPR029016">
    <property type="entry name" value="GAF-like_dom_sf"/>
</dbReference>
<evidence type="ECO:0000256" key="16">
    <source>
        <dbReference type="SAM" id="Coils"/>
    </source>
</evidence>
<feature type="domain" description="Histidine kinase" evidence="17">
    <location>
        <begin position="561"/>
        <end position="754"/>
    </location>
</feature>
<dbReference type="GO" id="GO:0016020">
    <property type="term" value="C:membrane"/>
    <property type="evidence" value="ECO:0007669"/>
    <property type="project" value="InterPro"/>
</dbReference>
<protein>
    <recommendedName>
        <fullName evidence="5">Oxygen sensor histidine kinase NreB</fullName>
        <ecNumber evidence="4">2.7.13.3</ecNumber>
    </recommendedName>
    <alternativeName>
        <fullName evidence="15">Nitrogen regulation protein B</fullName>
    </alternativeName>
</protein>
<keyword evidence="10" id="KW-0418">Kinase</keyword>
<accession>A0A7V2AU89</accession>
<dbReference type="Gene3D" id="3.30.450.40">
    <property type="match status" value="1"/>
</dbReference>
<evidence type="ECO:0000256" key="2">
    <source>
        <dbReference type="ARBA" id="ARBA00001966"/>
    </source>
</evidence>
<dbReference type="GO" id="GO:0000155">
    <property type="term" value="F:phosphorelay sensor kinase activity"/>
    <property type="evidence" value="ECO:0007669"/>
    <property type="project" value="InterPro"/>
</dbReference>
<dbReference type="GO" id="GO:0051539">
    <property type="term" value="F:4 iron, 4 sulfur cluster binding"/>
    <property type="evidence" value="ECO:0007669"/>
    <property type="project" value="UniProtKB-KW"/>
</dbReference>
<dbReference type="Gene3D" id="3.30.565.10">
    <property type="entry name" value="Histidine kinase-like ATPase, C-terminal domain"/>
    <property type="match status" value="1"/>
</dbReference>
<dbReference type="Gene3D" id="1.20.5.1930">
    <property type="match status" value="1"/>
</dbReference>
<dbReference type="InterPro" id="IPR050482">
    <property type="entry name" value="Sensor_HK_TwoCompSys"/>
</dbReference>
<dbReference type="PRINTS" id="PR00344">
    <property type="entry name" value="BCTRLSENSOR"/>
</dbReference>
<keyword evidence="7" id="KW-0963">Cytoplasm</keyword>
<evidence type="ECO:0000256" key="3">
    <source>
        <dbReference type="ARBA" id="ARBA00004496"/>
    </source>
</evidence>
<comment type="cofactor">
    <cofactor evidence="2">
        <name>[4Fe-4S] cluster</name>
        <dbReference type="ChEBI" id="CHEBI:49883"/>
    </cofactor>
</comment>
<keyword evidence="16" id="KW-0175">Coiled coil</keyword>
<dbReference type="Gene3D" id="3.30.450.20">
    <property type="entry name" value="PAS domain"/>
    <property type="match status" value="2"/>
</dbReference>
<gene>
    <name evidence="19" type="ORF">ENO08_02845</name>
</gene>
<dbReference type="GO" id="GO:0005737">
    <property type="term" value="C:cytoplasm"/>
    <property type="evidence" value="ECO:0007669"/>
    <property type="project" value="UniProtKB-SubCell"/>
</dbReference>
<dbReference type="NCBIfam" id="TIGR00229">
    <property type="entry name" value="sensory_box"/>
    <property type="match status" value="2"/>
</dbReference>
<comment type="function">
    <text evidence="14">Member of the two-component regulatory system NreB/NreC involved in the control of dissimilatory nitrate/nitrite reduction in response to oxygen. NreB functions as a direct oxygen sensor histidine kinase which is autophosphorylated, in the absence of oxygen, probably at the conserved histidine residue, and transfers its phosphate group probably to a conserved aspartate residue of NreC. NreB/NreC activates the expression of the nitrate (narGHJI) and nitrite (nir) reductase operons, as well as the putative nitrate transporter gene narT.</text>
</comment>
<evidence type="ECO:0000256" key="10">
    <source>
        <dbReference type="ARBA" id="ARBA00022777"/>
    </source>
</evidence>
<dbReference type="EC" id="2.7.13.3" evidence="4"/>
<dbReference type="Pfam" id="PF07730">
    <property type="entry name" value="HisKA_3"/>
    <property type="match status" value="1"/>
</dbReference>
<dbReference type="PANTHER" id="PTHR24421">
    <property type="entry name" value="NITRATE/NITRITE SENSOR PROTEIN NARX-RELATED"/>
    <property type="match status" value="1"/>
</dbReference>
<evidence type="ECO:0000256" key="5">
    <source>
        <dbReference type="ARBA" id="ARBA00017322"/>
    </source>
</evidence>
<evidence type="ECO:0000256" key="15">
    <source>
        <dbReference type="ARBA" id="ARBA00030800"/>
    </source>
</evidence>
<evidence type="ECO:0000313" key="19">
    <source>
        <dbReference type="EMBL" id="HER43376.1"/>
    </source>
</evidence>
<keyword evidence="13" id="KW-0411">Iron-sulfur</keyword>
<dbReference type="InterPro" id="IPR004358">
    <property type="entry name" value="Sig_transdc_His_kin-like_C"/>
</dbReference>
<dbReference type="PROSITE" id="PS50112">
    <property type="entry name" value="PAS"/>
    <property type="match status" value="1"/>
</dbReference>
<keyword evidence="6" id="KW-0004">4Fe-4S</keyword>